<dbReference type="Proteomes" id="UP000030647">
    <property type="component" value="Unassembled WGS sequence"/>
</dbReference>
<dbReference type="EMBL" id="KI271582">
    <property type="protein sequence ID" value="ERL66622.1"/>
    <property type="molecule type" value="Genomic_DNA"/>
</dbReference>
<name>U4TZ82_9LACO</name>
<organism evidence="2 3">
    <name type="scientific">Schleiferilactobacillus shenzhenensis LY-73</name>
    <dbReference type="NCBI Taxonomy" id="1231336"/>
    <lineage>
        <taxon>Bacteria</taxon>
        <taxon>Bacillati</taxon>
        <taxon>Bacillota</taxon>
        <taxon>Bacilli</taxon>
        <taxon>Lactobacillales</taxon>
        <taxon>Lactobacillaceae</taxon>
        <taxon>Schleiferilactobacillus</taxon>
    </lineage>
</organism>
<feature type="transmembrane region" description="Helical" evidence="1">
    <location>
        <begin position="53"/>
        <end position="86"/>
    </location>
</feature>
<protein>
    <submittedName>
        <fullName evidence="2">Uncharacterized protein</fullName>
    </submittedName>
</protein>
<dbReference type="eggNOG" id="ENOG502ZYSU">
    <property type="taxonomic scope" value="Bacteria"/>
</dbReference>
<dbReference type="STRING" id="1231336.L248_0301"/>
<feature type="transmembrane region" description="Helical" evidence="1">
    <location>
        <begin position="20"/>
        <end position="41"/>
    </location>
</feature>
<dbReference type="RefSeq" id="WP_022528248.1">
    <property type="nucleotide sequence ID" value="NZ_KI271582.1"/>
</dbReference>
<reference evidence="3" key="1">
    <citation type="journal article" date="2013" name="Genome Announc.">
        <title>Whole-Genome Sequencing of Lactobacillus shenzhenensis Strain LY-73T.</title>
        <authorList>
            <person name="Lin Z."/>
            <person name="Liu Z."/>
            <person name="Yang R."/>
            <person name="Zou Y."/>
            <person name="Wan D."/>
            <person name="Chen J."/>
            <person name="Guo M."/>
            <person name="Zhao J."/>
            <person name="Fang C."/>
            <person name="Yang R."/>
            <person name="Liu F."/>
        </authorList>
    </citation>
    <scope>NUCLEOTIDE SEQUENCE [LARGE SCALE GENOMIC DNA]</scope>
    <source>
        <strain evidence="3">LY-73</strain>
    </source>
</reference>
<evidence type="ECO:0000313" key="2">
    <source>
        <dbReference type="EMBL" id="ERL66622.1"/>
    </source>
</evidence>
<dbReference type="HOGENOM" id="CLU_2423276_0_0_9"/>
<gene>
    <name evidence="2" type="ORF">L248_0301</name>
</gene>
<sequence>MTATLSLAAPLIAKEHSVGGAVAIGALVGIVLIIWLIIKLFGAILRHPFISIILFAIGGFAIFKFALGGIIALGAVAAVGVGALWLKTGDQ</sequence>
<keyword evidence="1" id="KW-1133">Transmembrane helix</keyword>
<keyword evidence="3" id="KW-1185">Reference proteome</keyword>
<accession>U4TZ82</accession>
<proteinExistence type="predicted"/>
<keyword evidence="1" id="KW-0812">Transmembrane</keyword>
<dbReference type="AlphaFoldDB" id="U4TZ82"/>
<keyword evidence="1" id="KW-0472">Membrane</keyword>
<evidence type="ECO:0000313" key="3">
    <source>
        <dbReference type="Proteomes" id="UP000030647"/>
    </source>
</evidence>
<evidence type="ECO:0000256" key="1">
    <source>
        <dbReference type="SAM" id="Phobius"/>
    </source>
</evidence>